<evidence type="ECO:0000313" key="2">
    <source>
        <dbReference type="Proteomes" id="UP000229307"/>
    </source>
</evidence>
<evidence type="ECO:0000313" key="1">
    <source>
        <dbReference type="EMBL" id="PIZ16254.1"/>
    </source>
</evidence>
<comment type="caution">
    <text evidence="1">The sequence shown here is derived from an EMBL/GenBank/DDBJ whole genome shotgun (WGS) entry which is preliminary data.</text>
</comment>
<dbReference type="InterPro" id="IPR004155">
    <property type="entry name" value="PBS_lyase_HEAT"/>
</dbReference>
<dbReference type="InterPro" id="IPR011989">
    <property type="entry name" value="ARM-like"/>
</dbReference>
<feature type="non-terminal residue" evidence="1">
    <location>
        <position position="1"/>
    </location>
</feature>
<accession>A0A2M7S9P2</accession>
<name>A0A2M7S9P2_9BACT</name>
<evidence type="ECO:0008006" key="3">
    <source>
        <dbReference type="Google" id="ProtNLM"/>
    </source>
</evidence>
<organism evidence="1 2">
    <name type="scientific">Candidatus Desantisbacteria bacterium CG_4_10_14_0_8_um_filter_48_22</name>
    <dbReference type="NCBI Taxonomy" id="1974543"/>
    <lineage>
        <taxon>Bacteria</taxon>
        <taxon>Candidatus Desantisiibacteriota</taxon>
    </lineage>
</organism>
<dbReference type="AlphaFoldDB" id="A0A2M7S9P2"/>
<proteinExistence type="predicted"/>
<dbReference type="Proteomes" id="UP000229307">
    <property type="component" value="Unassembled WGS sequence"/>
</dbReference>
<dbReference type="EMBL" id="PFMR01000200">
    <property type="protein sequence ID" value="PIZ16254.1"/>
    <property type="molecule type" value="Genomic_DNA"/>
</dbReference>
<dbReference type="Gene3D" id="1.25.10.10">
    <property type="entry name" value="Leucine-rich Repeat Variant"/>
    <property type="match status" value="1"/>
</dbReference>
<protein>
    <recommendedName>
        <fullName evidence="3">HEAT repeat domain-containing protein</fullName>
    </recommendedName>
</protein>
<dbReference type="Pfam" id="PF03130">
    <property type="entry name" value="HEAT_PBS"/>
    <property type="match status" value="1"/>
</dbReference>
<reference evidence="2" key="1">
    <citation type="submission" date="2017-09" db="EMBL/GenBank/DDBJ databases">
        <title>Depth-based differentiation of microbial function through sediment-hosted aquifers and enrichment of novel symbionts in the deep terrestrial subsurface.</title>
        <authorList>
            <person name="Probst A.J."/>
            <person name="Ladd B."/>
            <person name="Jarett J.K."/>
            <person name="Geller-Mcgrath D.E."/>
            <person name="Sieber C.M.K."/>
            <person name="Emerson J.B."/>
            <person name="Anantharaman K."/>
            <person name="Thomas B.C."/>
            <person name="Malmstrom R."/>
            <person name="Stieglmeier M."/>
            <person name="Klingl A."/>
            <person name="Woyke T."/>
            <person name="Ryan C.M."/>
            <person name="Banfield J.F."/>
        </authorList>
    </citation>
    <scope>NUCLEOTIDE SEQUENCE [LARGE SCALE GENOMIC DNA]</scope>
</reference>
<sequence>DESLSTIIDAAEALATIGDQRAVEPLIAAIRRTDDSVTLKYLKESYKKLTGQEYQE</sequence>
<gene>
    <name evidence="1" type="ORF">COY52_07575</name>
</gene>